<protein>
    <submittedName>
        <fullName evidence="1">Uncharacterized protein</fullName>
    </submittedName>
</protein>
<evidence type="ECO:0000313" key="2">
    <source>
        <dbReference type="Proteomes" id="UP001367508"/>
    </source>
</evidence>
<evidence type="ECO:0000313" key="1">
    <source>
        <dbReference type="EMBL" id="KAK7315546.1"/>
    </source>
</evidence>
<reference evidence="1 2" key="1">
    <citation type="submission" date="2024-01" db="EMBL/GenBank/DDBJ databases">
        <title>The genomes of 5 underutilized Papilionoideae crops provide insights into root nodulation and disease resistanc.</title>
        <authorList>
            <person name="Jiang F."/>
        </authorList>
    </citation>
    <scope>NUCLEOTIDE SEQUENCE [LARGE SCALE GENOMIC DNA]</scope>
    <source>
        <strain evidence="1">LVBAO_FW01</strain>
        <tissue evidence="1">Leaves</tissue>
    </source>
</reference>
<accession>A0AAN9PY99</accession>
<name>A0AAN9PY99_CANGL</name>
<proteinExistence type="predicted"/>
<gene>
    <name evidence="1" type="ORF">VNO77_34097</name>
</gene>
<keyword evidence="2" id="KW-1185">Reference proteome</keyword>
<dbReference type="Proteomes" id="UP001367508">
    <property type="component" value="Unassembled WGS sequence"/>
</dbReference>
<organism evidence="1 2">
    <name type="scientific">Canavalia gladiata</name>
    <name type="common">Sword bean</name>
    <name type="synonym">Dolichos gladiatus</name>
    <dbReference type="NCBI Taxonomy" id="3824"/>
    <lineage>
        <taxon>Eukaryota</taxon>
        <taxon>Viridiplantae</taxon>
        <taxon>Streptophyta</taxon>
        <taxon>Embryophyta</taxon>
        <taxon>Tracheophyta</taxon>
        <taxon>Spermatophyta</taxon>
        <taxon>Magnoliopsida</taxon>
        <taxon>eudicotyledons</taxon>
        <taxon>Gunneridae</taxon>
        <taxon>Pentapetalae</taxon>
        <taxon>rosids</taxon>
        <taxon>fabids</taxon>
        <taxon>Fabales</taxon>
        <taxon>Fabaceae</taxon>
        <taxon>Papilionoideae</taxon>
        <taxon>50 kb inversion clade</taxon>
        <taxon>NPAAA clade</taxon>
        <taxon>indigoferoid/millettioid clade</taxon>
        <taxon>Phaseoleae</taxon>
        <taxon>Canavalia</taxon>
    </lineage>
</organism>
<dbReference type="EMBL" id="JAYMYQ010000008">
    <property type="protein sequence ID" value="KAK7315546.1"/>
    <property type="molecule type" value="Genomic_DNA"/>
</dbReference>
<comment type="caution">
    <text evidence="1">The sequence shown here is derived from an EMBL/GenBank/DDBJ whole genome shotgun (WGS) entry which is preliminary data.</text>
</comment>
<dbReference type="AlphaFoldDB" id="A0AAN9PY99"/>
<sequence>MVGLAAGMRVSGEGSFMHGSSATLLGWVRKGLFMTEPNYEIKEEDVISGENSVKEVREIRGMGCQWQKNNILQTVEEEKRIDICACISVRMKVNLADLIRV</sequence>